<dbReference type="Pfam" id="PF00001">
    <property type="entry name" value="7tm_1"/>
    <property type="match status" value="1"/>
</dbReference>
<dbReference type="FunFam" id="1.20.1070.10:FF:000125">
    <property type="entry name" value="growth hormone secretagogue receptor type 1"/>
    <property type="match status" value="1"/>
</dbReference>
<evidence type="ECO:0000256" key="8">
    <source>
        <dbReference type="ARBA" id="ARBA00023157"/>
    </source>
</evidence>
<dbReference type="GO" id="GO:0007186">
    <property type="term" value="P:G protein-coupled receptor signaling pathway"/>
    <property type="evidence" value="ECO:0000318"/>
    <property type="project" value="GO_Central"/>
</dbReference>
<evidence type="ECO:0000256" key="14">
    <source>
        <dbReference type="ARBA" id="ARBA00056988"/>
    </source>
</evidence>
<protein>
    <recommendedName>
        <fullName evidence="2">Growth hormone secretagogue receptor type 1</fullName>
    </recommendedName>
    <alternativeName>
        <fullName evidence="13">GH-releasing peptide receptor</fullName>
    </alternativeName>
    <alternativeName>
        <fullName evidence="12">Ghrelin receptor</fullName>
    </alternativeName>
</protein>
<evidence type="ECO:0000256" key="1">
    <source>
        <dbReference type="ARBA" id="ARBA00004651"/>
    </source>
</evidence>
<evidence type="ECO:0000259" key="17">
    <source>
        <dbReference type="PROSITE" id="PS50262"/>
    </source>
</evidence>
<evidence type="ECO:0000256" key="11">
    <source>
        <dbReference type="ARBA" id="ARBA00023224"/>
    </source>
</evidence>
<reference evidence="18" key="3">
    <citation type="submission" date="2025-09" db="UniProtKB">
        <authorList>
            <consortium name="Ensembl"/>
        </authorList>
    </citation>
    <scope>IDENTIFICATION</scope>
</reference>
<evidence type="ECO:0000256" key="2">
    <source>
        <dbReference type="ARBA" id="ARBA00018726"/>
    </source>
</evidence>
<dbReference type="eggNOG" id="KOG3656">
    <property type="taxonomic scope" value="Eukaryota"/>
</dbReference>
<dbReference type="InterPro" id="IPR000276">
    <property type="entry name" value="GPCR_Rhodpsn"/>
</dbReference>
<keyword evidence="5 16" id="KW-1133">Transmembrane helix</keyword>
<proteinExistence type="inferred from homology"/>
<dbReference type="SUPFAM" id="SSF81321">
    <property type="entry name" value="Family A G protein-coupled receptor-like"/>
    <property type="match status" value="1"/>
</dbReference>
<evidence type="ECO:0000313" key="18">
    <source>
        <dbReference type="Ensembl" id="ENSLOCP00000011352.1"/>
    </source>
</evidence>
<dbReference type="Gene3D" id="1.20.1070.10">
    <property type="entry name" value="Rhodopsin 7-helix transmembrane proteins"/>
    <property type="match status" value="1"/>
</dbReference>
<comment type="subcellular location">
    <subcellularLocation>
        <location evidence="1">Cell membrane</location>
        <topology evidence="1">Multi-pass membrane protein</topology>
    </subcellularLocation>
</comment>
<evidence type="ECO:0000256" key="10">
    <source>
        <dbReference type="ARBA" id="ARBA00023180"/>
    </source>
</evidence>
<feature type="transmembrane region" description="Helical" evidence="16">
    <location>
        <begin position="114"/>
        <end position="135"/>
    </location>
</feature>
<feature type="transmembrane region" description="Helical" evidence="16">
    <location>
        <begin position="39"/>
        <end position="64"/>
    </location>
</feature>
<dbReference type="OMA" id="FNMASMV"/>
<feature type="transmembrane region" description="Helical" evidence="16">
    <location>
        <begin position="261"/>
        <end position="278"/>
    </location>
</feature>
<sequence length="358" mass="41340">VPPNSFLTCENAKPRSFLDRLQTMENYHDSGSLFPVSTLIPVTIIFIFLFLVGVTGNTMTILIIQRYKDMKTTTNLYLSSMAVSDLAIFLSLPFDVYRLWKYIPWVFGEVVCRMSHYINEGCTYATILHITALSIERYLAICFPLKAKVVVTKRRVKYIILFLWTFALLSATPVLFMYGVEYENSTSPDYNTQQCTYTSYAVSSGLLYTMIWLSTIYFFFPMLCLTFLYGSIGRKLWKSRNDIQGPNATNRERTHRQTLKILAVVVLAFAICWLPFHIGRNLFTHVDDYYSAKLSQNFNMVSMVLFYLSASINPILYNLMSKKYRTAAHRLLRRRQSSQRAFSTREDTAACTETFTGV</sequence>
<feature type="domain" description="G-protein coupled receptors family 1 profile" evidence="17">
    <location>
        <begin position="56"/>
        <end position="317"/>
    </location>
</feature>
<dbReference type="Ensembl" id="ENSLOCT00000011368.1">
    <property type="protein sequence ID" value="ENSLOCP00000011352.1"/>
    <property type="gene ID" value="ENSLOCG00000009308.1"/>
</dbReference>
<evidence type="ECO:0000256" key="13">
    <source>
        <dbReference type="ARBA" id="ARBA00033151"/>
    </source>
</evidence>
<dbReference type="PANTHER" id="PTHR24243:SF3">
    <property type="entry name" value="MOTILIN RECEPTOR"/>
    <property type="match status" value="1"/>
</dbReference>
<accession>W5MSJ3</accession>
<dbReference type="HOGENOM" id="CLU_009579_6_5_1"/>
<dbReference type="GeneTree" id="ENSGT01120000271823"/>
<keyword evidence="7 16" id="KW-0472">Membrane</keyword>
<keyword evidence="6 15" id="KW-0297">G-protein coupled receptor</keyword>
<keyword evidence="4 15" id="KW-0812">Transmembrane</keyword>
<evidence type="ECO:0000256" key="4">
    <source>
        <dbReference type="ARBA" id="ARBA00022692"/>
    </source>
</evidence>
<evidence type="ECO:0000256" key="12">
    <source>
        <dbReference type="ARBA" id="ARBA00032291"/>
    </source>
</evidence>
<name>W5MSJ3_LEPOC</name>
<evidence type="ECO:0000256" key="9">
    <source>
        <dbReference type="ARBA" id="ARBA00023170"/>
    </source>
</evidence>
<keyword evidence="11 15" id="KW-0807">Transducer</keyword>
<comment type="similarity">
    <text evidence="15">Belongs to the G-protein coupled receptor 1 family.</text>
</comment>
<organism evidence="18 19">
    <name type="scientific">Lepisosteus oculatus</name>
    <name type="common">Spotted gar</name>
    <dbReference type="NCBI Taxonomy" id="7918"/>
    <lineage>
        <taxon>Eukaryota</taxon>
        <taxon>Metazoa</taxon>
        <taxon>Chordata</taxon>
        <taxon>Craniata</taxon>
        <taxon>Vertebrata</taxon>
        <taxon>Euteleostomi</taxon>
        <taxon>Actinopterygii</taxon>
        <taxon>Neopterygii</taxon>
        <taxon>Holostei</taxon>
        <taxon>Semionotiformes</taxon>
        <taxon>Lepisosteidae</taxon>
        <taxon>Lepisosteus</taxon>
    </lineage>
</organism>
<evidence type="ECO:0000256" key="5">
    <source>
        <dbReference type="ARBA" id="ARBA00022989"/>
    </source>
</evidence>
<feature type="transmembrane region" description="Helical" evidence="16">
    <location>
        <begin position="156"/>
        <end position="180"/>
    </location>
</feature>
<dbReference type="InterPro" id="IPR017452">
    <property type="entry name" value="GPCR_Rhodpsn_7TM"/>
</dbReference>
<feature type="transmembrane region" description="Helical" evidence="16">
    <location>
        <begin position="76"/>
        <end position="94"/>
    </location>
</feature>
<evidence type="ECO:0000313" key="19">
    <source>
        <dbReference type="Proteomes" id="UP000018468"/>
    </source>
</evidence>
<dbReference type="PRINTS" id="PR01417">
    <property type="entry name" value="GHSRECEPTOR"/>
</dbReference>
<dbReference type="PROSITE" id="PS50262">
    <property type="entry name" value="G_PROTEIN_RECEP_F1_2"/>
    <property type="match status" value="1"/>
</dbReference>
<dbReference type="GO" id="GO:0005886">
    <property type="term" value="C:plasma membrane"/>
    <property type="evidence" value="ECO:0000318"/>
    <property type="project" value="GO_Central"/>
</dbReference>
<dbReference type="AlphaFoldDB" id="W5MSJ3"/>
<dbReference type="CDD" id="cd15132">
    <property type="entry name" value="7tmA_motilin_R"/>
    <property type="match status" value="1"/>
</dbReference>
<evidence type="ECO:0000256" key="16">
    <source>
        <dbReference type="SAM" id="Phobius"/>
    </source>
</evidence>
<evidence type="ECO:0000256" key="6">
    <source>
        <dbReference type="ARBA" id="ARBA00023040"/>
    </source>
</evidence>
<keyword evidence="8" id="KW-1015">Disulfide bond</keyword>
<evidence type="ECO:0000256" key="3">
    <source>
        <dbReference type="ARBA" id="ARBA00022475"/>
    </source>
</evidence>
<dbReference type="GO" id="GO:0032870">
    <property type="term" value="P:cellular response to hormone stimulus"/>
    <property type="evidence" value="ECO:0007669"/>
    <property type="project" value="UniProtKB-ARBA"/>
</dbReference>
<keyword evidence="9 15" id="KW-0675">Receptor</keyword>
<dbReference type="InParanoid" id="W5MSJ3"/>
<dbReference type="EMBL" id="AHAT01013873">
    <property type="status" value="NOT_ANNOTATED_CDS"/>
    <property type="molecule type" value="Genomic_DNA"/>
</dbReference>
<dbReference type="GO" id="GO:0008528">
    <property type="term" value="F:G protein-coupled peptide receptor activity"/>
    <property type="evidence" value="ECO:0000318"/>
    <property type="project" value="GO_Central"/>
</dbReference>
<reference evidence="19" key="1">
    <citation type="submission" date="2011-12" db="EMBL/GenBank/DDBJ databases">
        <title>The Draft Genome of Lepisosteus oculatus.</title>
        <authorList>
            <consortium name="The Broad Institute Genome Assembly &amp; Analysis Group"/>
            <consortium name="Computational R&amp;D Group"/>
            <consortium name="and Sequencing Platform"/>
            <person name="Di Palma F."/>
            <person name="Alfoldi J."/>
            <person name="Johnson J."/>
            <person name="Berlin A."/>
            <person name="Gnerre S."/>
            <person name="Jaffe D."/>
            <person name="MacCallum I."/>
            <person name="Young S."/>
            <person name="Walker B.J."/>
            <person name="Lander E.S."/>
            <person name="Lindblad-Toh K."/>
        </authorList>
    </citation>
    <scope>NUCLEOTIDE SEQUENCE [LARGE SCALE GENOMIC DNA]</scope>
</reference>
<keyword evidence="10" id="KW-0325">Glycoprotein</keyword>
<dbReference type="Proteomes" id="UP000018468">
    <property type="component" value="Linkage group LG3"/>
</dbReference>
<feature type="transmembrane region" description="Helical" evidence="16">
    <location>
        <begin position="298"/>
        <end position="320"/>
    </location>
</feature>
<keyword evidence="3" id="KW-1003">Cell membrane</keyword>
<reference evidence="18" key="2">
    <citation type="submission" date="2025-08" db="UniProtKB">
        <authorList>
            <consortium name="Ensembl"/>
        </authorList>
    </citation>
    <scope>IDENTIFICATION</scope>
</reference>
<evidence type="ECO:0000256" key="7">
    <source>
        <dbReference type="ARBA" id="ARBA00023136"/>
    </source>
</evidence>
<dbReference type="InterPro" id="IPR003905">
    <property type="entry name" value="GHS-R/MTLR"/>
</dbReference>
<dbReference type="PROSITE" id="PS00237">
    <property type="entry name" value="G_PROTEIN_RECEP_F1_1"/>
    <property type="match status" value="1"/>
</dbReference>
<dbReference type="STRING" id="7918.ENSLOCP00000011352"/>
<dbReference type="PANTHER" id="PTHR24243">
    <property type="entry name" value="G-PROTEIN COUPLED RECEPTOR"/>
    <property type="match status" value="1"/>
</dbReference>
<comment type="function">
    <text evidence="14">Receptor for ghrelin, coupled to G-alpha-11 proteins. Stimulates growth hormone secretion. Also binds other growth hormone releasing peptides (GHRP) (e.g. Met-enkephalin and GHRP-6) as well as non-peptide, low molecular weight secretagogues (e.g. L-692,429, MK-0677, adenosine).</text>
</comment>
<feature type="transmembrane region" description="Helical" evidence="16">
    <location>
        <begin position="206"/>
        <end position="230"/>
    </location>
</feature>
<keyword evidence="19" id="KW-1185">Reference proteome</keyword>
<dbReference type="Bgee" id="ENSLOCG00000009308">
    <property type="expression patterns" value="Expressed in testis and 1 other cell type or tissue"/>
</dbReference>
<dbReference type="PRINTS" id="PR00237">
    <property type="entry name" value="GPCRRHODOPSN"/>
</dbReference>
<evidence type="ECO:0000256" key="15">
    <source>
        <dbReference type="RuleBase" id="RU000688"/>
    </source>
</evidence>